<dbReference type="STRING" id="1526571.AT746_10670"/>
<evidence type="ECO:0000256" key="2">
    <source>
        <dbReference type="SAM" id="SignalP"/>
    </source>
</evidence>
<reference evidence="4 5" key="1">
    <citation type="submission" date="2015-12" db="EMBL/GenBank/DDBJ databases">
        <title>Complete genome of Lacimicrobium alkaliphilum KCTC 32984.</title>
        <authorList>
            <person name="Kim S.-G."/>
            <person name="Lee Y.-J."/>
        </authorList>
    </citation>
    <scope>NUCLEOTIDE SEQUENCE [LARGE SCALE GENOMIC DNA]</scope>
    <source>
        <strain evidence="4 5">YelD216</strain>
    </source>
</reference>
<dbReference type="EMBL" id="CP013650">
    <property type="protein sequence ID" value="ALS98686.1"/>
    <property type="molecule type" value="Genomic_DNA"/>
</dbReference>
<evidence type="ECO:0000313" key="4">
    <source>
        <dbReference type="EMBL" id="ALS98686.1"/>
    </source>
</evidence>
<feature type="domain" description="F5/8 type C" evidence="3">
    <location>
        <begin position="685"/>
        <end position="793"/>
    </location>
</feature>
<protein>
    <recommendedName>
        <fullName evidence="3">F5/8 type C domain-containing protein</fullName>
    </recommendedName>
</protein>
<dbReference type="PROSITE" id="PS50022">
    <property type="entry name" value="FA58C_3"/>
    <property type="match status" value="3"/>
</dbReference>
<proteinExistence type="predicted"/>
<feature type="region of interest" description="Disordered" evidence="1">
    <location>
        <begin position="651"/>
        <end position="685"/>
    </location>
</feature>
<evidence type="ECO:0000313" key="5">
    <source>
        <dbReference type="Proteomes" id="UP000068447"/>
    </source>
</evidence>
<dbReference type="Gene3D" id="2.60.120.260">
    <property type="entry name" value="Galactose-binding domain-like"/>
    <property type="match status" value="3"/>
</dbReference>
<dbReference type="RefSeq" id="WP_062480143.1">
    <property type="nucleotide sequence ID" value="NZ_CP013650.1"/>
</dbReference>
<feature type="domain" description="F5/8 type C" evidence="3">
    <location>
        <begin position="497"/>
        <end position="653"/>
    </location>
</feature>
<dbReference type="Gene3D" id="2.60.120.380">
    <property type="match status" value="1"/>
</dbReference>
<dbReference type="SUPFAM" id="SSF49785">
    <property type="entry name" value="Galactose-binding domain-like"/>
    <property type="match status" value="3"/>
</dbReference>
<dbReference type="InterPro" id="IPR000421">
    <property type="entry name" value="FA58C"/>
</dbReference>
<sequence>MNPKTKLSIFISLILAGALTACGGDGETPPNEDDNTVTPPPVVIAPGETDRAPSTWLRFGDSFNGDIIMQDVFVPERGLTPYTYYSVLNWNAGMDGGGYAGIQDHPDGRNFIFSLWDPSNGEEITAEYQGEGTQVEVFGGEGTGLKSWNFDLGWEPNTWYTLAARVWHTREDGHSHFAFWSQDKETGVWTHLVTMNYPMPYIVFSTETGSFVEDWLGTGNHARTAIFNNGRKRHMDGTWEAFTSADYEVVQEEATAQYNENYSFESNYDYYRMTTGGTSGVDNGDDPQEPTGELARPFVQVSPAYPPTSVSLSYATSTGLEWILADTEVPQISYKVMSGDQVLAEGTDPNTRSVSFDSIDADAEIELHIENIFGKTSIFTTVPGSDELVMKETSLVIDTEAQMLERNEEVTIESIAKGESQLFQVMGLDASRSMTVKLAGDEGDADIYVMEDEKPTDSHYDCVGFSSVANETCRLPVSLREPTPFYVLVTARTDVQCLTLSTFQDGEPGWISGSSYVYSSDSAAADGNGLGNAFDGDNDTIWHTSWGDGAPTYPHTVTIDLRETYDINRMRYVPRQDGGVNGTIVGYEIYISDDPDVYPSEPQIVGTWDDNQEEKLERFEPISGRFVKFVATEERGGNVWASAAEIKFGFDDGTAAGEDTGGDSGNETETGGVCSPDAPGQGDDDEHQNVDVVTTLLDNASLSYSTTSGAQPGHELSFAFDGLTGDAGHWHTPWSGIPAYPHEVVIDLGQTYDVNRFDYTPRTGGGNGTIVEYELYVSDSQDEFGSPVAKGTWEGTADVKTVTFTDKPGQFVKFVALTEQGGGEWAAASEFNIGVNMSVEVDNSTLSYSTTSGSQEGHELSYAFDGLTGDDGHWHTPWSGIPSYPHEVLIDLGSSEEVVGFEYTPRAGAGNGTIVEYEVYVSDDDTDFGEAVRVGTWAANDDTKTAAFDAKTGRYIKFVATREQGDGAWASASEFGIRINP</sequence>
<gene>
    <name evidence="4" type="ORF">AT746_10670</name>
</gene>
<keyword evidence="2" id="KW-0732">Signal</keyword>
<feature type="region of interest" description="Disordered" evidence="1">
    <location>
        <begin position="24"/>
        <end position="49"/>
    </location>
</feature>
<dbReference type="Pfam" id="PF11958">
    <property type="entry name" value="DUF3472"/>
    <property type="match status" value="1"/>
</dbReference>
<dbReference type="AlphaFoldDB" id="A0A0U3ACC7"/>
<feature type="signal peptide" evidence="2">
    <location>
        <begin position="1"/>
        <end position="23"/>
    </location>
</feature>
<feature type="chain" id="PRO_5006835852" description="F5/8 type C domain-containing protein" evidence="2">
    <location>
        <begin position="24"/>
        <end position="981"/>
    </location>
</feature>
<evidence type="ECO:0000259" key="3">
    <source>
        <dbReference type="PROSITE" id="PS50022"/>
    </source>
</evidence>
<dbReference type="KEGG" id="lal:AT746_10670"/>
<accession>A0A0U3ACC7</accession>
<organism evidence="4 5">
    <name type="scientific">Lacimicrobium alkaliphilum</name>
    <dbReference type="NCBI Taxonomy" id="1526571"/>
    <lineage>
        <taxon>Bacteria</taxon>
        <taxon>Pseudomonadati</taxon>
        <taxon>Pseudomonadota</taxon>
        <taxon>Gammaproteobacteria</taxon>
        <taxon>Alteromonadales</taxon>
        <taxon>Alteromonadaceae</taxon>
        <taxon>Lacimicrobium</taxon>
    </lineage>
</organism>
<dbReference type="InterPro" id="IPR008979">
    <property type="entry name" value="Galactose-bd-like_sf"/>
</dbReference>
<dbReference type="Pfam" id="PF00754">
    <property type="entry name" value="F5_F8_type_C"/>
    <property type="match status" value="3"/>
</dbReference>
<evidence type="ECO:0000256" key="1">
    <source>
        <dbReference type="SAM" id="MobiDB-lite"/>
    </source>
</evidence>
<dbReference type="InterPro" id="IPR021862">
    <property type="entry name" value="DUF3472"/>
</dbReference>
<dbReference type="PROSITE" id="PS51257">
    <property type="entry name" value="PROKAR_LIPOPROTEIN"/>
    <property type="match status" value="1"/>
</dbReference>
<feature type="domain" description="F5/8 type C" evidence="3">
    <location>
        <begin position="828"/>
        <end position="937"/>
    </location>
</feature>
<keyword evidence="5" id="KW-1185">Reference proteome</keyword>
<name>A0A0U3ACC7_9ALTE</name>
<dbReference type="Proteomes" id="UP000068447">
    <property type="component" value="Chromosome"/>
</dbReference>